<dbReference type="KEGG" id="hazt:108682028"/>
<keyword evidence="5" id="KW-1185">Reference proteome</keyword>
<dbReference type="PROSITE" id="PS00233">
    <property type="entry name" value="CHIT_BIND_RR_1"/>
    <property type="match status" value="1"/>
</dbReference>
<evidence type="ECO:0000313" key="4">
    <source>
        <dbReference type="EMBL" id="KAA0201321.1"/>
    </source>
</evidence>
<dbReference type="GO" id="GO:0008010">
    <property type="term" value="F:structural constituent of chitin-based larval cuticle"/>
    <property type="evidence" value="ECO:0007669"/>
    <property type="project" value="TreeGrafter"/>
</dbReference>
<sequence length="92" mass="10240">MKFQILLLLVSLAAFVAARPNDILDFESDQGEHEQEGVAGSAVEGEYKWTSPDGEEHYVKYVADRNGYRVLDTDALPSAPEPVEAEEVEEQE</sequence>
<dbReference type="Proteomes" id="UP000711488">
    <property type="component" value="Unassembled WGS sequence"/>
</dbReference>
<proteinExistence type="predicted"/>
<dbReference type="RefSeq" id="XP_018026606.1">
    <property type="nucleotide sequence ID" value="XM_018171117.2"/>
</dbReference>
<reference evidence="4" key="1">
    <citation type="submission" date="2014-08" db="EMBL/GenBank/DDBJ databases">
        <authorList>
            <person name="Murali S."/>
            <person name="Richards S."/>
            <person name="Bandaranaike D."/>
            <person name="Bellair M."/>
            <person name="Blankenburg K."/>
            <person name="Chao H."/>
            <person name="Dinh H."/>
            <person name="Doddapaneni H."/>
            <person name="Dugan-Rocha S."/>
            <person name="Elkadiri S."/>
            <person name="Gnanaolivu R."/>
            <person name="Hughes D."/>
            <person name="Lee S."/>
            <person name="Li M."/>
            <person name="Ming W."/>
            <person name="Munidasa M."/>
            <person name="Muniz J."/>
            <person name="Nguyen L."/>
            <person name="Osuji N."/>
            <person name="Pu L.-L."/>
            <person name="Puazo M."/>
            <person name="Skinner E."/>
            <person name="Qu C."/>
            <person name="Quiroz J."/>
            <person name="Raj R."/>
            <person name="Weissenberger G."/>
            <person name="Xin Y."/>
            <person name="Zou X."/>
            <person name="Han Y."/>
            <person name="Worley K."/>
            <person name="Muzny D."/>
            <person name="Gibbs R."/>
        </authorList>
    </citation>
    <scope>NUCLEOTIDE SEQUENCE</scope>
    <source>
        <strain evidence="4">HAZT.00-mixed</strain>
        <tissue evidence="4">Whole organism</tissue>
    </source>
</reference>
<reference evidence="6" key="4">
    <citation type="submission" date="2025-04" db="UniProtKB">
        <authorList>
            <consortium name="RefSeq"/>
        </authorList>
    </citation>
    <scope>IDENTIFICATION</scope>
    <source>
        <tissue evidence="6">Whole organism</tissue>
    </source>
</reference>
<dbReference type="Pfam" id="PF00379">
    <property type="entry name" value="Chitin_bind_4"/>
    <property type="match status" value="1"/>
</dbReference>
<dbReference type="PROSITE" id="PS51155">
    <property type="entry name" value="CHIT_BIND_RR_2"/>
    <property type="match status" value="1"/>
</dbReference>
<name>A0A6A0H7U8_HYAAZ</name>
<feature type="chain" id="PRO_5044628594" evidence="3">
    <location>
        <begin position="19"/>
        <end position="92"/>
    </location>
</feature>
<keyword evidence="1 2" id="KW-0193">Cuticle</keyword>
<evidence type="ECO:0000313" key="5">
    <source>
        <dbReference type="Proteomes" id="UP000694843"/>
    </source>
</evidence>
<dbReference type="OrthoDB" id="6365661at2759"/>
<protein>
    <submittedName>
        <fullName evidence="4">Cuticle Protein CPR RR Uncl</fullName>
    </submittedName>
    <submittedName>
        <fullName evidence="6">Cuticle protein CP575-like</fullName>
    </submittedName>
</protein>
<dbReference type="GeneID" id="108682028"/>
<keyword evidence="3" id="KW-0732">Signal</keyword>
<dbReference type="InterPro" id="IPR000618">
    <property type="entry name" value="Insect_cuticle"/>
</dbReference>
<dbReference type="PANTHER" id="PTHR10380:SF173">
    <property type="entry name" value="CUTICULAR PROTEIN 47EF, ISOFORM C-RELATED"/>
    <property type="match status" value="1"/>
</dbReference>
<evidence type="ECO:0000256" key="2">
    <source>
        <dbReference type="PROSITE-ProRule" id="PRU00497"/>
    </source>
</evidence>
<accession>A0A6A0H7U8</accession>
<reference evidence="4" key="3">
    <citation type="submission" date="2019-06" db="EMBL/GenBank/DDBJ databases">
        <authorList>
            <person name="Poynton C."/>
            <person name="Hasenbein S."/>
            <person name="Benoit J.B."/>
            <person name="Sepulveda M.S."/>
            <person name="Poelchau M.F."/>
            <person name="Murali S.C."/>
            <person name="Chen S."/>
            <person name="Glastad K.M."/>
            <person name="Werren J.H."/>
            <person name="Vineis J.H."/>
            <person name="Bowen J.L."/>
            <person name="Friedrich M."/>
            <person name="Jones J."/>
            <person name="Robertson H.M."/>
            <person name="Feyereisen R."/>
            <person name="Mechler-Hickson A."/>
            <person name="Mathers N."/>
            <person name="Lee C.E."/>
            <person name="Colbourne J.K."/>
            <person name="Biales A."/>
            <person name="Johnston J.S."/>
            <person name="Wellborn G.A."/>
            <person name="Rosendale A.J."/>
            <person name="Cridge A.G."/>
            <person name="Munoz-Torres M.C."/>
            <person name="Bain P.A."/>
            <person name="Manny A.R."/>
            <person name="Major K.M."/>
            <person name="Lambert F.N."/>
            <person name="Vulpe C.D."/>
            <person name="Tuck P."/>
            <person name="Blalock B.J."/>
            <person name="Lin Y.-Y."/>
            <person name="Smith M.E."/>
            <person name="Ochoa-Acuna H."/>
            <person name="Chen M.-J.M."/>
            <person name="Childers C.P."/>
            <person name="Qu J."/>
            <person name="Dugan S."/>
            <person name="Lee S.L."/>
            <person name="Chao H."/>
            <person name="Dinh H."/>
            <person name="Han Y."/>
            <person name="Doddapaneni H."/>
            <person name="Worley K.C."/>
            <person name="Muzny D.M."/>
            <person name="Gibbs R.A."/>
            <person name="Richards S."/>
        </authorList>
    </citation>
    <scope>NUCLEOTIDE SEQUENCE</scope>
    <source>
        <strain evidence="4">HAZT.00-mixed</strain>
        <tissue evidence="4">Whole organism</tissue>
    </source>
</reference>
<dbReference type="InterPro" id="IPR031311">
    <property type="entry name" value="CHIT_BIND_RR_consensus"/>
</dbReference>
<reference evidence="4" key="2">
    <citation type="journal article" date="2018" name="Environ. Sci. Technol.">
        <title>The Toxicogenome of Hyalella azteca: A Model for Sediment Ecotoxicology and Evolutionary Toxicology.</title>
        <authorList>
            <person name="Poynton H.C."/>
            <person name="Hasenbein S."/>
            <person name="Benoit J.B."/>
            <person name="Sepulveda M.S."/>
            <person name="Poelchau M.F."/>
            <person name="Hughes D.S.T."/>
            <person name="Murali S.C."/>
            <person name="Chen S."/>
            <person name="Glastad K.M."/>
            <person name="Goodisman M.A.D."/>
            <person name="Werren J.H."/>
            <person name="Vineis J.H."/>
            <person name="Bowen J.L."/>
            <person name="Friedrich M."/>
            <person name="Jones J."/>
            <person name="Robertson H.M."/>
            <person name="Feyereisen R."/>
            <person name="Mechler-Hickson A."/>
            <person name="Mathers N."/>
            <person name="Lee C.E."/>
            <person name="Colbourne J.K."/>
            <person name="Biales A."/>
            <person name="Johnston J.S."/>
            <person name="Wellborn G.A."/>
            <person name="Rosendale A.J."/>
            <person name="Cridge A.G."/>
            <person name="Munoz-Torres M.C."/>
            <person name="Bain P.A."/>
            <person name="Manny A.R."/>
            <person name="Major K.M."/>
            <person name="Lambert F.N."/>
            <person name="Vulpe C.D."/>
            <person name="Tuck P."/>
            <person name="Blalock B.J."/>
            <person name="Lin Y.Y."/>
            <person name="Smith M.E."/>
            <person name="Ochoa-Acuna H."/>
            <person name="Chen M.M."/>
            <person name="Childers C.P."/>
            <person name="Qu J."/>
            <person name="Dugan S."/>
            <person name="Lee S.L."/>
            <person name="Chao H."/>
            <person name="Dinh H."/>
            <person name="Han Y."/>
            <person name="Doddapaneni H."/>
            <person name="Worley K.C."/>
            <person name="Muzny D.M."/>
            <person name="Gibbs R.A."/>
            <person name="Richards S."/>
        </authorList>
    </citation>
    <scope>NUCLEOTIDE SEQUENCE</scope>
    <source>
        <strain evidence="4">HAZT.00-mixed</strain>
        <tissue evidence="4">Whole organism</tissue>
    </source>
</reference>
<feature type="signal peptide" evidence="3">
    <location>
        <begin position="1"/>
        <end position="18"/>
    </location>
</feature>
<dbReference type="EMBL" id="JQDR03005628">
    <property type="protein sequence ID" value="KAA0201321.1"/>
    <property type="molecule type" value="Genomic_DNA"/>
</dbReference>
<dbReference type="AlphaFoldDB" id="A0A6A0H7U8"/>
<organism evidence="4">
    <name type="scientific">Hyalella azteca</name>
    <name type="common">Amphipod</name>
    <dbReference type="NCBI Taxonomy" id="294128"/>
    <lineage>
        <taxon>Eukaryota</taxon>
        <taxon>Metazoa</taxon>
        <taxon>Ecdysozoa</taxon>
        <taxon>Arthropoda</taxon>
        <taxon>Crustacea</taxon>
        <taxon>Multicrustacea</taxon>
        <taxon>Malacostraca</taxon>
        <taxon>Eumalacostraca</taxon>
        <taxon>Peracarida</taxon>
        <taxon>Amphipoda</taxon>
        <taxon>Senticaudata</taxon>
        <taxon>Talitrida</taxon>
        <taxon>Talitroidea</taxon>
        <taxon>Hyalellidae</taxon>
        <taxon>Hyalella</taxon>
    </lineage>
</organism>
<evidence type="ECO:0000256" key="3">
    <source>
        <dbReference type="SAM" id="SignalP"/>
    </source>
</evidence>
<evidence type="ECO:0000313" key="6">
    <source>
        <dbReference type="RefSeq" id="XP_018026606.1"/>
    </source>
</evidence>
<gene>
    <name evidence="6" type="primary">LOC108682028</name>
    <name evidence="4" type="ORF">HAZT_HAZT006002</name>
</gene>
<dbReference type="GO" id="GO:0062129">
    <property type="term" value="C:chitin-based extracellular matrix"/>
    <property type="evidence" value="ECO:0007669"/>
    <property type="project" value="TreeGrafter"/>
</dbReference>
<evidence type="ECO:0000256" key="1">
    <source>
        <dbReference type="ARBA" id="ARBA00022460"/>
    </source>
</evidence>
<dbReference type="PANTHER" id="PTHR10380">
    <property type="entry name" value="CUTICLE PROTEIN"/>
    <property type="match status" value="1"/>
</dbReference>
<dbReference type="Proteomes" id="UP000694843">
    <property type="component" value="Unplaced"/>
</dbReference>
<dbReference type="InterPro" id="IPR050468">
    <property type="entry name" value="Cuticle_Struct_Prot"/>
</dbReference>